<dbReference type="GO" id="GO:0016987">
    <property type="term" value="F:sigma factor activity"/>
    <property type="evidence" value="ECO:0007669"/>
    <property type="project" value="UniProtKB-KW"/>
</dbReference>
<reference evidence="10 11" key="1">
    <citation type="submission" date="2020-10" db="EMBL/GenBank/DDBJ databases">
        <title>Wide distribution of Phycisphaera-like planctomycetes from WD2101 soil group in peatlands and genome analysis of the first cultivated representative.</title>
        <authorList>
            <person name="Dedysh S.N."/>
            <person name="Beletsky A.V."/>
            <person name="Ivanova A."/>
            <person name="Kulichevskaya I.S."/>
            <person name="Suzina N.E."/>
            <person name="Philippov D.A."/>
            <person name="Rakitin A.L."/>
            <person name="Mardanov A.V."/>
            <person name="Ravin N.V."/>
        </authorList>
    </citation>
    <scope>NUCLEOTIDE SEQUENCE [LARGE SCALE GENOMIC DNA]</scope>
    <source>
        <strain evidence="10 11">M1803</strain>
    </source>
</reference>
<dbReference type="InterPro" id="IPR036388">
    <property type="entry name" value="WH-like_DNA-bd_sf"/>
</dbReference>
<dbReference type="NCBIfam" id="TIGR02937">
    <property type="entry name" value="sigma70-ECF"/>
    <property type="match status" value="1"/>
</dbReference>
<feature type="compositionally biased region" description="Low complexity" evidence="6">
    <location>
        <begin position="502"/>
        <end position="529"/>
    </location>
</feature>
<dbReference type="RefSeq" id="WP_206292861.1">
    <property type="nucleotide sequence ID" value="NZ_CP063458.1"/>
</dbReference>
<proteinExistence type="inferred from homology"/>
<accession>A0A7M2WX74</accession>
<evidence type="ECO:0000256" key="3">
    <source>
        <dbReference type="ARBA" id="ARBA00023082"/>
    </source>
</evidence>
<dbReference type="CDD" id="cd06171">
    <property type="entry name" value="Sigma70_r4"/>
    <property type="match status" value="1"/>
</dbReference>
<evidence type="ECO:0000313" key="11">
    <source>
        <dbReference type="Proteomes" id="UP000593765"/>
    </source>
</evidence>
<feature type="domain" description="Ice-binding protein C-terminal" evidence="8">
    <location>
        <begin position="607"/>
        <end position="629"/>
    </location>
</feature>
<comment type="similarity">
    <text evidence="1">Belongs to the sigma-70 factor family. ECF subfamily.</text>
</comment>
<dbReference type="Gene3D" id="1.10.1740.10">
    <property type="match status" value="1"/>
</dbReference>
<keyword evidence="11" id="KW-1185">Reference proteome</keyword>
<dbReference type="Gene3D" id="1.10.10.10">
    <property type="entry name" value="Winged helix-like DNA-binding domain superfamily/Winged helix DNA-binding domain"/>
    <property type="match status" value="1"/>
</dbReference>
<dbReference type="GO" id="GO:0003677">
    <property type="term" value="F:DNA binding"/>
    <property type="evidence" value="ECO:0007669"/>
    <property type="project" value="UniProtKB-KW"/>
</dbReference>
<dbReference type="InterPro" id="IPR013424">
    <property type="entry name" value="Ice-binding_C"/>
</dbReference>
<evidence type="ECO:0000313" key="10">
    <source>
        <dbReference type="EMBL" id="QOV89802.1"/>
    </source>
</evidence>
<dbReference type="InterPro" id="IPR014284">
    <property type="entry name" value="RNA_pol_sigma-70_dom"/>
</dbReference>
<evidence type="ECO:0000259" key="7">
    <source>
        <dbReference type="Pfam" id="PF04542"/>
    </source>
</evidence>
<evidence type="ECO:0000256" key="1">
    <source>
        <dbReference type="ARBA" id="ARBA00010641"/>
    </source>
</evidence>
<dbReference type="PANTHER" id="PTHR43133:SF8">
    <property type="entry name" value="RNA POLYMERASE SIGMA FACTOR HI_1459-RELATED"/>
    <property type="match status" value="1"/>
</dbReference>
<dbReference type="Pfam" id="PF04542">
    <property type="entry name" value="Sigma70_r2"/>
    <property type="match status" value="1"/>
</dbReference>
<name>A0A7M2WX74_9BACT</name>
<protein>
    <submittedName>
        <fullName evidence="10">RNA polymerase sigma factor</fullName>
    </submittedName>
</protein>
<dbReference type="InterPro" id="IPR013249">
    <property type="entry name" value="RNA_pol_sigma70_r4_t2"/>
</dbReference>
<dbReference type="PANTHER" id="PTHR43133">
    <property type="entry name" value="RNA POLYMERASE ECF-TYPE SIGMA FACTO"/>
    <property type="match status" value="1"/>
</dbReference>
<dbReference type="KEGG" id="hbs:IPV69_00050"/>
<evidence type="ECO:0000259" key="8">
    <source>
        <dbReference type="Pfam" id="PF07589"/>
    </source>
</evidence>
<gene>
    <name evidence="10" type="ORF">IPV69_00050</name>
</gene>
<keyword evidence="3" id="KW-0731">Sigma factor</keyword>
<evidence type="ECO:0000256" key="5">
    <source>
        <dbReference type="ARBA" id="ARBA00023163"/>
    </source>
</evidence>
<dbReference type="Pfam" id="PF07589">
    <property type="entry name" value="PEP-CTERM"/>
    <property type="match status" value="1"/>
</dbReference>
<feature type="domain" description="RNA polymerase sigma factor 70 region 4 type 2" evidence="9">
    <location>
        <begin position="139"/>
        <end position="190"/>
    </location>
</feature>
<dbReference type="GO" id="GO:0006352">
    <property type="term" value="P:DNA-templated transcription initiation"/>
    <property type="evidence" value="ECO:0007669"/>
    <property type="project" value="InterPro"/>
</dbReference>
<dbReference type="InterPro" id="IPR039425">
    <property type="entry name" value="RNA_pol_sigma-70-like"/>
</dbReference>
<evidence type="ECO:0000256" key="2">
    <source>
        <dbReference type="ARBA" id="ARBA00023015"/>
    </source>
</evidence>
<dbReference type="InterPro" id="IPR007627">
    <property type="entry name" value="RNA_pol_sigma70_r2"/>
</dbReference>
<feature type="domain" description="RNA polymerase sigma-70 region 2" evidence="7">
    <location>
        <begin position="31"/>
        <end position="106"/>
    </location>
</feature>
<dbReference type="Proteomes" id="UP000593765">
    <property type="component" value="Chromosome"/>
</dbReference>
<sequence length="633" mass="65805">MFQLPPPTISTAEDLLVEFEQTGATAPFEEIVRRYSGMVYGVCYRVTRNAHDAEDATQATFLKLATYARMGFASTRAAGGPTPRIGPWLQQVAKTTAVDLRRSKTRRQNREQIRAAIEDQQQPSADATDDVSMDELKQVLRDEVDRLPVHYRTPLILYYFGGLSTEQIAVELKTNAKALAVRLFRARKMLGTRLTARGIATAGGSIACLAVADSILAALAGKVWQTAGTSGIYGSMYASAGGGSWLTSHSAVVSTIAGRINATLRATAVGLVASKWKMSIAMLLTVGTTMAGTSEVVQQAPVVRDVARWLHDIGQSLRELGNFGRNFQGNTPRLQAQAKPAEETAPPVALAPLPWKLPPIEPAAAPTSRDVEAWPKSLVTVPSNRIIALGRTAAGQSQGEAGISRIESKTSAAGGRSSRGSALAFAVGSGGSSAGQSLLAMNDGNREAGRNAAAAAMASNAKAGGEFVGPVALATTPQADFQQLLQGSSQSRFGPFLSTKATEPGSPSSPTEGSTEIATGPTTTGPAATENGIPGFPGVPGLPETDPIGLGTTTTTPTYGSVVDNTTKSGILDGVLPGTPMVDPTGPQFIDGLPSTGPIITSPTTQPIPEPAAIGLLAAGAAGLLLRRRRTSR</sequence>
<keyword evidence="5" id="KW-0804">Transcription</keyword>
<dbReference type="InterPro" id="IPR013324">
    <property type="entry name" value="RNA_pol_sigma_r3/r4-like"/>
</dbReference>
<keyword evidence="4" id="KW-0238">DNA-binding</keyword>
<dbReference type="EMBL" id="CP063458">
    <property type="protein sequence ID" value="QOV89802.1"/>
    <property type="molecule type" value="Genomic_DNA"/>
</dbReference>
<dbReference type="Pfam" id="PF08281">
    <property type="entry name" value="Sigma70_r4_2"/>
    <property type="match status" value="1"/>
</dbReference>
<evidence type="ECO:0000256" key="4">
    <source>
        <dbReference type="ARBA" id="ARBA00023125"/>
    </source>
</evidence>
<keyword evidence="2" id="KW-0805">Transcription regulation</keyword>
<dbReference type="NCBIfam" id="TIGR02595">
    <property type="entry name" value="PEP_CTERM"/>
    <property type="match status" value="1"/>
</dbReference>
<organism evidence="10 11">
    <name type="scientific">Humisphaera borealis</name>
    <dbReference type="NCBI Taxonomy" id="2807512"/>
    <lineage>
        <taxon>Bacteria</taxon>
        <taxon>Pseudomonadati</taxon>
        <taxon>Planctomycetota</taxon>
        <taxon>Phycisphaerae</taxon>
        <taxon>Tepidisphaerales</taxon>
        <taxon>Tepidisphaeraceae</taxon>
        <taxon>Humisphaera</taxon>
    </lineage>
</organism>
<dbReference type="InterPro" id="IPR013325">
    <property type="entry name" value="RNA_pol_sigma_r2"/>
</dbReference>
<feature type="region of interest" description="Disordered" evidence="6">
    <location>
        <begin position="491"/>
        <end position="562"/>
    </location>
</feature>
<dbReference type="SUPFAM" id="SSF88659">
    <property type="entry name" value="Sigma3 and sigma4 domains of RNA polymerase sigma factors"/>
    <property type="match status" value="1"/>
</dbReference>
<dbReference type="SUPFAM" id="SSF88946">
    <property type="entry name" value="Sigma2 domain of RNA polymerase sigma factors"/>
    <property type="match status" value="1"/>
</dbReference>
<dbReference type="AlphaFoldDB" id="A0A7M2WX74"/>
<evidence type="ECO:0000256" key="6">
    <source>
        <dbReference type="SAM" id="MobiDB-lite"/>
    </source>
</evidence>
<evidence type="ECO:0000259" key="9">
    <source>
        <dbReference type="Pfam" id="PF08281"/>
    </source>
</evidence>